<keyword evidence="7" id="KW-0812">Transmembrane</keyword>
<reference evidence="11" key="1">
    <citation type="submission" date="2022-11" db="UniProtKB">
        <authorList>
            <consortium name="WormBaseParasite"/>
        </authorList>
    </citation>
    <scope>IDENTIFICATION</scope>
</reference>
<evidence type="ECO:0000256" key="1">
    <source>
        <dbReference type="ARBA" id="ARBA00022679"/>
    </source>
</evidence>
<dbReference type="Proteomes" id="UP000887566">
    <property type="component" value="Unplaced"/>
</dbReference>
<feature type="chain" id="PRO_5036778853" evidence="8">
    <location>
        <begin position="22"/>
        <end position="972"/>
    </location>
</feature>
<dbReference type="SUPFAM" id="SSF49854">
    <property type="entry name" value="Spermadhesin, CUB domain"/>
    <property type="match status" value="1"/>
</dbReference>
<evidence type="ECO:0000256" key="3">
    <source>
        <dbReference type="ARBA" id="ARBA00022777"/>
    </source>
</evidence>
<dbReference type="InterPro" id="IPR000719">
    <property type="entry name" value="Prot_kinase_dom"/>
</dbReference>
<feature type="transmembrane region" description="Helical" evidence="7">
    <location>
        <begin position="542"/>
        <end position="567"/>
    </location>
</feature>
<sequence>MIRNGIASFVVTLGLFQQTFANPMSAAVSTQNKLLIDIKNNQQSNIGSYAQTDASNCQCSNNGDLNVNNPNATFLSPISGNSTDLSGCCTYTNCVFVITVPQGYQVRVFSMMKFSNDYNASLTIRNGNGNGGFILGKLDINNTHGIFFSLVNAVTVTFNTDNIASSCDNNSTYLVFTELIQLPISPPASHLLSSSEPFFLLMHEDLSSSNQYWTVVAEPGKQVNLYLFGSLSNLNQANIIVIDGTDIKGKLIAEVNQLSSSTNGPLYAISSVSGSLTVLLKEGASFDSAEINFLFTQMDNDPSQCGTSALVYLSSDDSSAVNVNISNLGNGADSCPAVLITSLSPNPGIQMTVNSLQGSMVLYGGIDYRPSSNNEIISFFSMNDVISPMKVAGRIFLILTNPGSVTNLSFATDYYFLVQKTTGGSGGKGLMMSDNFPYSNTKEISNRYSFSGNGTDYYDLSVNVLHYDLGTTGNLTIKSTLSDSNFSKTLNNNGSNITMHFCANSFEVDYYSNGLGQKGFVLRYDVGSHWGSSPTTTSPPRFIIWISVAGGLILFLILIAIFGFLWYRRRKQFITHLAQEHNSVGYGNRVELAERYTDKGEVTKRYQYIEQPGTSHNERLTRDAWEVSSDQLKIFNNEKLGSGAFCVVFKGKLEGKAPVCKIQPSVATQCFENCEVAVKKLPEYADESSKNDFVQEIDFMKRIGYHSHLVSILGCITDPQLDPCLIIEYCCNGDLLKYVRNRRLEIVEPMVDDEKALRFKDLLSFAWQISDGMDFLSSKGCIHRDVAARNILVDENKVAKIGDFGLCRLMDSATYTTRGGRLPIKWMALESLQDYQYTTKSDVWSFGVLLYELFSLGAVPYSWVQPADMVAYLGSGKRLEKPEHCSDNVYSIMQECWKDKPDERPFFSDLRMEFSTLLSCATEEYGYLDIGQPSDGQYRVNKLAPSLTEVSRVDSPNCFLAQGSRVSFRIGC</sequence>
<keyword evidence="7" id="KW-0472">Membrane</keyword>
<dbReference type="Gene3D" id="1.10.510.10">
    <property type="entry name" value="Transferase(Phosphotransferase) domain 1"/>
    <property type="match status" value="1"/>
</dbReference>
<keyword evidence="8" id="KW-0732">Signal</keyword>
<dbReference type="InterPro" id="IPR000859">
    <property type="entry name" value="CUB_dom"/>
</dbReference>
<dbReference type="InterPro" id="IPR035914">
    <property type="entry name" value="Sperma_CUB_dom_sf"/>
</dbReference>
<dbReference type="SMART" id="SM00219">
    <property type="entry name" value="TyrKc"/>
    <property type="match status" value="1"/>
</dbReference>
<dbReference type="InterPro" id="IPR011009">
    <property type="entry name" value="Kinase-like_dom_sf"/>
</dbReference>
<dbReference type="CDD" id="cd00041">
    <property type="entry name" value="CUB"/>
    <property type="match status" value="1"/>
</dbReference>
<dbReference type="GO" id="GO:0005886">
    <property type="term" value="C:plasma membrane"/>
    <property type="evidence" value="ECO:0007669"/>
    <property type="project" value="TreeGrafter"/>
</dbReference>
<dbReference type="PRINTS" id="PR00109">
    <property type="entry name" value="TYRKINASE"/>
</dbReference>
<name>A0A914VQC3_9BILA</name>
<evidence type="ECO:0000313" key="11">
    <source>
        <dbReference type="WBParaSite" id="PSAMB.scaffold2316size23924.g17310.t1"/>
    </source>
</evidence>
<keyword evidence="1" id="KW-0808">Transferase</keyword>
<keyword evidence="10" id="KW-1185">Reference proteome</keyword>
<keyword evidence="2" id="KW-0547">Nucleotide-binding</keyword>
<dbReference type="InterPro" id="IPR020635">
    <property type="entry name" value="Tyr_kinase_cat_dom"/>
</dbReference>
<evidence type="ECO:0000256" key="6">
    <source>
        <dbReference type="ARBA" id="ARBA00023157"/>
    </source>
</evidence>
<keyword evidence="5" id="KW-0829">Tyrosine-protein kinase</keyword>
<organism evidence="10 11">
    <name type="scientific">Plectus sambesii</name>
    <dbReference type="NCBI Taxonomy" id="2011161"/>
    <lineage>
        <taxon>Eukaryota</taxon>
        <taxon>Metazoa</taxon>
        <taxon>Ecdysozoa</taxon>
        <taxon>Nematoda</taxon>
        <taxon>Chromadorea</taxon>
        <taxon>Plectida</taxon>
        <taxon>Plectina</taxon>
        <taxon>Plectoidea</taxon>
        <taxon>Plectidae</taxon>
        <taxon>Plectus</taxon>
    </lineage>
</organism>
<keyword evidence="7" id="KW-1133">Transmembrane helix</keyword>
<evidence type="ECO:0000256" key="8">
    <source>
        <dbReference type="SAM" id="SignalP"/>
    </source>
</evidence>
<keyword evidence="6" id="KW-1015">Disulfide bond</keyword>
<dbReference type="WBParaSite" id="PSAMB.scaffold2316size23924.g17310.t1">
    <property type="protein sequence ID" value="PSAMB.scaffold2316size23924.g17310.t1"/>
    <property type="gene ID" value="PSAMB.scaffold2316size23924.g17310"/>
</dbReference>
<evidence type="ECO:0000256" key="5">
    <source>
        <dbReference type="ARBA" id="ARBA00023137"/>
    </source>
</evidence>
<dbReference type="Pfam" id="PF07714">
    <property type="entry name" value="PK_Tyr_Ser-Thr"/>
    <property type="match status" value="1"/>
</dbReference>
<dbReference type="InterPro" id="IPR050122">
    <property type="entry name" value="RTK"/>
</dbReference>
<dbReference type="InterPro" id="IPR008266">
    <property type="entry name" value="Tyr_kinase_AS"/>
</dbReference>
<accession>A0A914VQC3</accession>
<evidence type="ECO:0000259" key="9">
    <source>
        <dbReference type="PROSITE" id="PS50011"/>
    </source>
</evidence>
<dbReference type="PANTHER" id="PTHR24416">
    <property type="entry name" value="TYROSINE-PROTEIN KINASE RECEPTOR"/>
    <property type="match status" value="1"/>
</dbReference>
<evidence type="ECO:0000313" key="10">
    <source>
        <dbReference type="Proteomes" id="UP000887566"/>
    </source>
</evidence>
<proteinExistence type="predicted"/>
<dbReference type="PANTHER" id="PTHR24416:SF600">
    <property type="entry name" value="PDGF- AND VEGF-RECEPTOR RELATED, ISOFORM J"/>
    <property type="match status" value="1"/>
</dbReference>
<feature type="domain" description="Protein kinase" evidence="9">
    <location>
        <begin position="634"/>
        <end position="918"/>
    </location>
</feature>
<dbReference type="InterPro" id="IPR001245">
    <property type="entry name" value="Ser-Thr/Tyr_kinase_cat_dom"/>
</dbReference>
<evidence type="ECO:0000256" key="2">
    <source>
        <dbReference type="ARBA" id="ARBA00022741"/>
    </source>
</evidence>
<dbReference type="SUPFAM" id="SSF56112">
    <property type="entry name" value="Protein kinase-like (PK-like)"/>
    <property type="match status" value="1"/>
</dbReference>
<keyword evidence="3" id="KW-0418">Kinase</keyword>
<keyword evidence="4" id="KW-0067">ATP-binding</keyword>
<protein>
    <submittedName>
        <fullName evidence="11">Protein kinase domain-containing protein</fullName>
    </submittedName>
</protein>
<dbReference type="PROSITE" id="PS00109">
    <property type="entry name" value="PROTEIN_KINASE_TYR"/>
    <property type="match status" value="1"/>
</dbReference>
<feature type="signal peptide" evidence="8">
    <location>
        <begin position="1"/>
        <end position="21"/>
    </location>
</feature>
<dbReference type="GO" id="GO:0007169">
    <property type="term" value="P:cell surface receptor protein tyrosine kinase signaling pathway"/>
    <property type="evidence" value="ECO:0007669"/>
    <property type="project" value="TreeGrafter"/>
</dbReference>
<evidence type="ECO:0000256" key="7">
    <source>
        <dbReference type="SAM" id="Phobius"/>
    </source>
</evidence>
<dbReference type="AlphaFoldDB" id="A0A914VQC3"/>
<dbReference type="GO" id="GO:0005524">
    <property type="term" value="F:ATP binding"/>
    <property type="evidence" value="ECO:0007669"/>
    <property type="project" value="UniProtKB-KW"/>
</dbReference>
<dbReference type="GO" id="GO:0004714">
    <property type="term" value="F:transmembrane receptor protein tyrosine kinase activity"/>
    <property type="evidence" value="ECO:0007669"/>
    <property type="project" value="TreeGrafter"/>
</dbReference>
<dbReference type="FunFam" id="1.10.510.10:FF:000554">
    <property type="entry name" value="Predicted protein"/>
    <property type="match status" value="1"/>
</dbReference>
<dbReference type="Gene3D" id="3.30.200.20">
    <property type="entry name" value="Phosphorylase Kinase, domain 1"/>
    <property type="match status" value="1"/>
</dbReference>
<dbReference type="PROSITE" id="PS50011">
    <property type="entry name" value="PROTEIN_KINASE_DOM"/>
    <property type="match status" value="1"/>
</dbReference>
<dbReference type="CDD" id="cd00192">
    <property type="entry name" value="PTKc"/>
    <property type="match status" value="1"/>
</dbReference>
<evidence type="ECO:0000256" key="4">
    <source>
        <dbReference type="ARBA" id="ARBA00022840"/>
    </source>
</evidence>
<dbReference type="GO" id="GO:0043235">
    <property type="term" value="C:receptor complex"/>
    <property type="evidence" value="ECO:0007669"/>
    <property type="project" value="TreeGrafter"/>
</dbReference>